<evidence type="ECO:0000256" key="3">
    <source>
        <dbReference type="ARBA" id="ARBA00022576"/>
    </source>
</evidence>
<gene>
    <name evidence="7" type="primary">hisC</name>
    <name evidence="9" type="ORF">FC96_GL002350</name>
</gene>
<feature type="domain" description="Aminotransferase class I/classII large" evidence="8">
    <location>
        <begin position="32"/>
        <end position="349"/>
    </location>
</feature>
<keyword evidence="3 7" id="KW-0032">Aminotransferase</keyword>
<reference evidence="9 10" key="1">
    <citation type="journal article" date="2015" name="Genome Announc.">
        <title>Expanding the biotechnology potential of lactobacilli through comparative genomics of 213 strains and associated genera.</title>
        <authorList>
            <person name="Sun Z."/>
            <person name="Harris H.M."/>
            <person name="McCann A."/>
            <person name="Guo C."/>
            <person name="Argimon S."/>
            <person name="Zhang W."/>
            <person name="Yang X."/>
            <person name="Jeffery I.B."/>
            <person name="Cooney J.C."/>
            <person name="Kagawa T.F."/>
            <person name="Liu W."/>
            <person name="Song Y."/>
            <person name="Salvetti E."/>
            <person name="Wrobel A."/>
            <person name="Rasinkangas P."/>
            <person name="Parkhill J."/>
            <person name="Rea M.C."/>
            <person name="O'Sullivan O."/>
            <person name="Ritari J."/>
            <person name="Douillard F.P."/>
            <person name="Paul Ross R."/>
            <person name="Yang R."/>
            <person name="Briner A.E."/>
            <person name="Felis G.E."/>
            <person name="de Vos W.M."/>
            <person name="Barrangou R."/>
            <person name="Klaenhammer T.R."/>
            <person name="Caufield P.W."/>
            <person name="Cui Y."/>
            <person name="Zhang H."/>
            <person name="O'Toole P.W."/>
        </authorList>
    </citation>
    <scope>NUCLEOTIDE SEQUENCE [LARGE SCALE GENOMIC DNA]</scope>
    <source>
        <strain evidence="9 10">JCM 15530</strain>
    </source>
</reference>
<dbReference type="PANTHER" id="PTHR43643">
    <property type="entry name" value="HISTIDINOL-PHOSPHATE AMINOTRANSFERASE 2"/>
    <property type="match status" value="1"/>
</dbReference>
<comment type="similarity">
    <text evidence="7">Belongs to the class-II pyridoxal-phosphate-dependent aminotransferase family. Histidinol-phosphate aminotransferase subfamily.</text>
</comment>
<comment type="caution">
    <text evidence="9">The sequence shown here is derived from an EMBL/GenBank/DDBJ whole genome shotgun (WGS) entry which is preliminary data.</text>
</comment>
<dbReference type="PANTHER" id="PTHR43643:SF3">
    <property type="entry name" value="HISTIDINOL-PHOSPHATE AMINOTRANSFERASE"/>
    <property type="match status" value="1"/>
</dbReference>
<dbReference type="InterPro" id="IPR015421">
    <property type="entry name" value="PyrdxlP-dep_Trfase_major"/>
</dbReference>
<dbReference type="STRING" id="1302272.FC96_GL002350"/>
<dbReference type="Gene3D" id="3.40.640.10">
    <property type="entry name" value="Type I PLP-dependent aspartate aminotransferase-like (Major domain)"/>
    <property type="match status" value="1"/>
</dbReference>
<accession>A0A0R1HMQ0</accession>
<evidence type="ECO:0000259" key="8">
    <source>
        <dbReference type="Pfam" id="PF00155"/>
    </source>
</evidence>
<keyword evidence="10" id="KW-1185">Reference proteome</keyword>
<evidence type="ECO:0000256" key="1">
    <source>
        <dbReference type="ARBA" id="ARBA00001933"/>
    </source>
</evidence>
<comment type="subunit">
    <text evidence="2 7">Homodimer.</text>
</comment>
<dbReference type="SUPFAM" id="SSF53383">
    <property type="entry name" value="PLP-dependent transferases"/>
    <property type="match status" value="1"/>
</dbReference>
<dbReference type="UniPathway" id="UPA00031">
    <property type="reaction ID" value="UER00012"/>
</dbReference>
<evidence type="ECO:0000256" key="7">
    <source>
        <dbReference type="HAMAP-Rule" id="MF_01023"/>
    </source>
</evidence>
<dbReference type="InterPro" id="IPR005861">
    <property type="entry name" value="HisP_aminotrans"/>
</dbReference>
<sequence length="363" mass="40534">MWLMVKPGLANLKPYVPEESLSGLKKRLGLKKIVRLSANENAYGTSPKVKQALLDWQFEDANRYPDAEASRLRTIISEQFGISQDRLVFGNGLDEIIELLSRTLLVPGDTVIQAGPTFSEYGLHALVESATVVEVPVDETGTTDLAGFLAAVTPTTKLIWLCNPNNPTGTYLAPQQIEAFLQEVPKTVMVVVDEAYIDFVTRDPDPSVLSLTTRYENLVVLRTFSKAYGLANFRVGYAVVPEALASVLQTVRLPYNLSSFAEIAASAAFADQAFVDQTTAQVAVEREKWLTFLAEMKLEYDESQANFVYFRVPDAQALSDRLMRQGYLIRTGLQPEWLRISIGQPQENQTVRTITKNFLEEKR</sequence>
<dbReference type="NCBIfam" id="TIGR01141">
    <property type="entry name" value="hisC"/>
    <property type="match status" value="1"/>
</dbReference>
<dbReference type="InterPro" id="IPR015424">
    <property type="entry name" value="PyrdxlP-dep_Trfase"/>
</dbReference>
<dbReference type="Pfam" id="PF00155">
    <property type="entry name" value="Aminotran_1_2"/>
    <property type="match status" value="1"/>
</dbReference>
<evidence type="ECO:0000313" key="9">
    <source>
        <dbReference type="EMBL" id="KRK47627.1"/>
    </source>
</evidence>
<dbReference type="PATRIC" id="fig|1302272.5.peg.2401"/>
<name>A0A0R1HMQ0_9LACO</name>
<protein>
    <recommendedName>
        <fullName evidence="7">Histidinol-phosphate aminotransferase</fullName>
        <ecNumber evidence="7">2.6.1.9</ecNumber>
    </recommendedName>
    <alternativeName>
        <fullName evidence="7">Imidazole acetol-phosphate transaminase</fullName>
    </alternativeName>
</protein>
<evidence type="ECO:0000256" key="6">
    <source>
        <dbReference type="ARBA" id="ARBA00023102"/>
    </source>
</evidence>
<keyword evidence="6 7" id="KW-0368">Histidine biosynthesis</keyword>
<dbReference type="InterPro" id="IPR004839">
    <property type="entry name" value="Aminotransferase_I/II_large"/>
</dbReference>
<dbReference type="EC" id="2.6.1.9" evidence="7"/>
<dbReference type="Proteomes" id="UP000050911">
    <property type="component" value="Unassembled WGS sequence"/>
</dbReference>
<comment type="pathway">
    <text evidence="7">Amino-acid biosynthesis; L-histidine biosynthesis; L-histidine from 5-phospho-alpha-D-ribose 1-diphosphate: step 7/9.</text>
</comment>
<comment type="cofactor">
    <cofactor evidence="1 7">
        <name>pyridoxal 5'-phosphate</name>
        <dbReference type="ChEBI" id="CHEBI:597326"/>
    </cofactor>
</comment>
<organism evidence="9 10">
    <name type="scientific">Secundilactobacillus kimchicus JCM 15530</name>
    <dbReference type="NCBI Taxonomy" id="1302272"/>
    <lineage>
        <taxon>Bacteria</taxon>
        <taxon>Bacillati</taxon>
        <taxon>Bacillota</taxon>
        <taxon>Bacilli</taxon>
        <taxon>Lactobacillales</taxon>
        <taxon>Lactobacillaceae</taxon>
        <taxon>Secundilactobacillus</taxon>
    </lineage>
</organism>
<keyword evidence="7" id="KW-0028">Amino-acid biosynthesis</keyword>
<dbReference type="HAMAP" id="MF_01023">
    <property type="entry name" value="HisC_aminotrans_2"/>
    <property type="match status" value="1"/>
</dbReference>
<dbReference type="InterPro" id="IPR050106">
    <property type="entry name" value="HistidinolP_aminotransfase"/>
</dbReference>
<evidence type="ECO:0000256" key="2">
    <source>
        <dbReference type="ARBA" id="ARBA00011738"/>
    </source>
</evidence>
<dbReference type="AlphaFoldDB" id="A0A0R1HMQ0"/>
<proteinExistence type="inferred from homology"/>
<evidence type="ECO:0000256" key="4">
    <source>
        <dbReference type="ARBA" id="ARBA00022679"/>
    </source>
</evidence>
<feature type="modified residue" description="N6-(pyridoxal phosphate)lysine" evidence="7">
    <location>
        <position position="226"/>
    </location>
</feature>
<dbReference type="Gene3D" id="3.90.1150.10">
    <property type="entry name" value="Aspartate Aminotransferase, domain 1"/>
    <property type="match status" value="1"/>
</dbReference>
<dbReference type="EMBL" id="AZCX01000007">
    <property type="protein sequence ID" value="KRK47627.1"/>
    <property type="molecule type" value="Genomic_DNA"/>
</dbReference>
<dbReference type="GO" id="GO:0004400">
    <property type="term" value="F:histidinol-phosphate transaminase activity"/>
    <property type="evidence" value="ECO:0007669"/>
    <property type="project" value="UniProtKB-UniRule"/>
</dbReference>
<dbReference type="CDD" id="cd00609">
    <property type="entry name" value="AAT_like"/>
    <property type="match status" value="1"/>
</dbReference>
<keyword evidence="4 7" id="KW-0808">Transferase</keyword>
<comment type="catalytic activity">
    <reaction evidence="7">
        <text>L-histidinol phosphate + 2-oxoglutarate = 3-(imidazol-4-yl)-2-oxopropyl phosphate + L-glutamate</text>
        <dbReference type="Rhea" id="RHEA:23744"/>
        <dbReference type="ChEBI" id="CHEBI:16810"/>
        <dbReference type="ChEBI" id="CHEBI:29985"/>
        <dbReference type="ChEBI" id="CHEBI:57766"/>
        <dbReference type="ChEBI" id="CHEBI:57980"/>
        <dbReference type="EC" id="2.6.1.9"/>
    </reaction>
</comment>
<dbReference type="GO" id="GO:0030170">
    <property type="term" value="F:pyridoxal phosphate binding"/>
    <property type="evidence" value="ECO:0007669"/>
    <property type="project" value="InterPro"/>
</dbReference>
<dbReference type="InterPro" id="IPR015422">
    <property type="entry name" value="PyrdxlP-dep_Trfase_small"/>
</dbReference>
<evidence type="ECO:0000313" key="10">
    <source>
        <dbReference type="Proteomes" id="UP000050911"/>
    </source>
</evidence>
<keyword evidence="5 7" id="KW-0663">Pyridoxal phosphate</keyword>
<dbReference type="GO" id="GO:0000105">
    <property type="term" value="P:L-histidine biosynthetic process"/>
    <property type="evidence" value="ECO:0007669"/>
    <property type="project" value="UniProtKB-UniRule"/>
</dbReference>
<evidence type="ECO:0000256" key="5">
    <source>
        <dbReference type="ARBA" id="ARBA00022898"/>
    </source>
</evidence>